<keyword evidence="4 5" id="KW-0472">Membrane</keyword>
<accession>A0AA85ESE6</accession>
<feature type="transmembrane region" description="Helical" evidence="5">
    <location>
        <begin position="125"/>
        <end position="152"/>
    </location>
</feature>
<feature type="transmembrane region" description="Helical" evidence="5">
    <location>
        <begin position="56"/>
        <end position="81"/>
    </location>
</feature>
<evidence type="ECO:0000256" key="1">
    <source>
        <dbReference type="ARBA" id="ARBA00004141"/>
    </source>
</evidence>
<dbReference type="Proteomes" id="UP000050792">
    <property type="component" value="Unassembled WGS sequence"/>
</dbReference>
<evidence type="ECO:0000256" key="5">
    <source>
        <dbReference type="SAM" id="Phobius"/>
    </source>
</evidence>
<dbReference type="Pfam" id="PF13903">
    <property type="entry name" value="Claudin_2"/>
    <property type="match status" value="1"/>
</dbReference>
<proteinExistence type="predicted"/>
<name>A0AA85ESE6_9TREM</name>
<reference evidence="6" key="1">
    <citation type="submission" date="2022-06" db="EMBL/GenBank/DDBJ databases">
        <authorList>
            <person name="Berger JAMES D."/>
            <person name="Berger JAMES D."/>
        </authorList>
    </citation>
    <scope>NUCLEOTIDE SEQUENCE [LARGE SCALE GENOMIC DNA]</scope>
</reference>
<keyword evidence="2 5" id="KW-0812">Transmembrane</keyword>
<organism evidence="6 7">
    <name type="scientific">Schistosoma rodhaini</name>
    <dbReference type="NCBI Taxonomy" id="6188"/>
    <lineage>
        <taxon>Eukaryota</taxon>
        <taxon>Metazoa</taxon>
        <taxon>Spiralia</taxon>
        <taxon>Lophotrochozoa</taxon>
        <taxon>Platyhelminthes</taxon>
        <taxon>Trematoda</taxon>
        <taxon>Digenea</taxon>
        <taxon>Strigeidida</taxon>
        <taxon>Schistosomatoidea</taxon>
        <taxon>Schistosomatidae</taxon>
        <taxon>Schistosoma</taxon>
    </lineage>
</organism>
<sequence length="250" mass="27938">MENGEDEDDENLSESSFYQLQLQTVQMRNKLVNQQSGSRAPTMTIDVVRVNRPLKILALLLSLISLLLFIIGSISTSWIHIDFKSIGLFQQCGRLLKQSNNNNNNKFNEIERICQLRDLLNVKVLVIIILDLSALLLALLGSSLLLSGIFLLNIKRKCTFYHISIVLHILSCISILTALILLVIKSINEANQNSSSENKSTVTIGWSLIIVCCGIFILGIAVCLVLFDKGGEEIDYRETIHRSSNYIGDS</sequence>
<comment type="subcellular location">
    <subcellularLocation>
        <location evidence="1">Membrane</location>
        <topology evidence="1">Multi-pass membrane protein</topology>
    </subcellularLocation>
</comment>
<evidence type="ECO:0000256" key="3">
    <source>
        <dbReference type="ARBA" id="ARBA00022989"/>
    </source>
</evidence>
<protein>
    <recommendedName>
        <fullName evidence="8">Transmembrane protein</fullName>
    </recommendedName>
</protein>
<feature type="transmembrane region" description="Helical" evidence="5">
    <location>
        <begin position="159"/>
        <end position="184"/>
    </location>
</feature>
<dbReference type="InterPro" id="IPR004031">
    <property type="entry name" value="PMP22/EMP/MP20/Claudin"/>
</dbReference>
<dbReference type="AlphaFoldDB" id="A0AA85ESE6"/>
<evidence type="ECO:0000313" key="6">
    <source>
        <dbReference type="Proteomes" id="UP000050792"/>
    </source>
</evidence>
<dbReference type="Gene3D" id="1.20.140.150">
    <property type="match status" value="1"/>
</dbReference>
<keyword evidence="6" id="KW-1185">Reference proteome</keyword>
<dbReference type="WBParaSite" id="SRDH1_22030.1">
    <property type="protein sequence ID" value="SRDH1_22030.1"/>
    <property type="gene ID" value="SRDH1_22030"/>
</dbReference>
<evidence type="ECO:0000256" key="2">
    <source>
        <dbReference type="ARBA" id="ARBA00022692"/>
    </source>
</evidence>
<evidence type="ECO:0000256" key="4">
    <source>
        <dbReference type="ARBA" id="ARBA00023136"/>
    </source>
</evidence>
<keyword evidence="3 5" id="KW-1133">Transmembrane helix</keyword>
<feature type="transmembrane region" description="Helical" evidence="5">
    <location>
        <begin position="204"/>
        <end position="227"/>
    </location>
</feature>
<evidence type="ECO:0008006" key="8">
    <source>
        <dbReference type="Google" id="ProtNLM"/>
    </source>
</evidence>
<reference evidence="7" key="2">
    <citation type="submission" date="2023-11" db="UniProtKB">
        <authorList>
            <consortium name="WormBaseParasite"/>
        </authorList>
    </citation>
    <scope>IDENTIFICATION</scope>
</reference>
<dbReference type="GO" id="GO:0016020">
    <property type="term" value="C:membrane"/>
    <property type="evidence" value="ECO:0007669"/>
    <property type="project" value="UniProtKB-SubCell"/>
</dbReference>
<evidence type="ECO:0000313" key="7">
    <source>
        <dbReference type="WBParaSite" id="SRDH1_22030.1"/>
    </source>
</evidence>